<dbReference type="InterPro" id="IPR025535">
    <property type="entry name" value="DUF4421"/>
</dbReference>
<accession>A0A2X2RD18</accession>
<dbReference type="EMBL" id="UARG01000017">
    <property type="protein sequence ID" value="SQA79136.1"/>
    <property type="molecule type" value="Genomic_DNA"/>
</dbReference>
<organism evidence="1 2">
    <name type="scientific">Capnocytophaga ochracea</name>
    <dbReference type="NCBI Taxonomy" id="1018"/>
    <lineage>
        <taxon>Bacteria</taxon>
        <taxon>Pseudomonadati</taxon>
        <taxon>Bacteroidota</taxon>
        <taxon>Flavobacteriia</taxon>
        <taxon>Flavobacteriales</taxon>
        <taxon>Flavobacteriaceae</taxon>
        <taxon>Capnocytophaga</taxon>
    </lineage>
</organism>
<dbReference type="Pfam" id="PF14391">
    <property type="entry name" value="DUF4421"/>
    <property type="match status" value="1"/>
</dbReference>
<evidence type="ECO:0000313" key="1">
    <source>
        <dbReference type="EMBL" id="SQA79136.1"/>
    </source>
</evidence>
<name>A0A2X2RD18_CAPOC</name>
<proteinExistence type="predicted"/>
<evidence type="ECO:0000313" key="2">
    <source>
        <dbReference type="Proteomes" id="UP000249891"/>
    </source>
</evidence>
<dbReference type="AlphaFoldDB" id="A0A2X2RD18"/>
<evidence type="ECO:0008006" key="3">
    <source>
        <dbReference type="Google" id="ProtNLM"/>
    </source>
</evidence>
<dbReference type="RefSeq" id="WP_128092017.1">
    <property type="nucleotide sequence ID" value="NZ_UARG01000017.1"/>
</dbReference>
<dbReference type="Proteomes" id="UP000249891">
    <property type="component" value="Unassembled WGS sequence"/>
</dbReference>
<reference evidence="1 2" key="1">
    <citation type="submission" date="2018-06" db="EMBL/GenBank/DDBJ databases">
        <authorList>
            <consortium name="Pathogen Informatics"/>
            <person name="Doyle S."/>
        </authorList>
    </citation>
    <scope>NUCLEOTIDE SEQUENCE [LARGE SCALE GENOMIC DNA]</scope>
    <source>
        <strain evidence="1 2">NCTC11546</strain>
    </source>
</reference>
<protein>
    <recommendedName>
        <fullName evidence="3">DUF4421 domain-containing protein</fullName>
    </recommendedName>
</protein>
<sequence length="315" mass="36430">MKYIILFFLSITTLWAQDTTSTKKHYYKMWIKPSLSINYLSIDIEDEPLNPALKNKSLLPNYPLTVGLGFGIHNTYINLDYAQSVAPLRNESKYGKTRYFDFQLHSFVSQKILLDFYYQSYKGFYYEEGKNNIQILADTRIQQIGSEMLYFFNLKNFSVKNIFNPDGDPLRPTFSWYAGAGIYYHKVAIPAISLDEDTFRHIQGGFSGGVSGGIEILPRLSFTALAGMGFYFGGEVNPLSKMKFNQYVNFRLNTSLSYTQKDWSLAFSILYNNKNLYFKDVDLLGINTANFKLTYIKQIKFSTRRSNKVTRYLGM</sequence>
<gene>
    <name evidence="1" type="ORF">NCTC11546_02395</name>
</gene>